<comment type="caution">
    <text evidence="9">The sequence shown here is derived from an EMBL/GenBank/DDBJ whole genome shotgun (WGS) entry which is preliminary data.</text>
</comment>
<organism evidence="9 11">
    <name type="scientific">Carnegiea gigantea</name>
    <dbReference type="NCBI Taxonomy" id="171969"/>
    <lineage>
        <taxon>Eukaryota</taxon>
        <taxon>Viridiplantae</taxon>
        <taxon>Streptophyta</taxon>
        <taxon>Embryophyta</taxon>
        <taxon>Tracheophyta</taxon>
        <taxon>Spermatophyta</taxon>
        <taxon>Magnoliopsida</taxon>
        <taxon>eudicotyledons</taxon>
        <taxon>Gunneridae</taxon>
        <taxon>Pentapetalae</taxon>
        <taxon>Caryophyllales</taxon>
        <taxon>Cactineae</taxon>
        <taxon>Cactaceae</taxon>
        <taxon>Cactoideae</taxon>
        <taxon>Echinocereeae</taxon>
        <taxon>Carnegiea</taxon>
    </lineage>
</organism>
<dbReference type="EMBL" id="JAKOGI010003431">
    <property type="protein sequence ID" value="KAJ8420440.1"/>
    <property type="molecule type" value="Genomic_DNA"/>
</dbReference>
<feature type="signal peptide" evidence="7">
    <location>
        <begin position="1"/>
        <end position="21"/>
    </location>
</feature>
<keyword evidence="3" id="KW-0808">Transferase</keyword>
<dbReference type="AlphaFoldDB" id="A0A9Q1JJH5"/>
<dbReference type="InterPro" id="IPR011009">
    <property type="entry name" value="Kinase-like_dom_sf"/>
</dbReference>
<evidence type="ECO:0000313" key="10">
    <source>
        <dbReference type="EMBL" id="KAJ8438744.1"/>
    </source>
</evidence>
<evidence type="ECO:0000313" key="9">
    <source>
        <dbReference type="EMBL" id="KAJ8420440.1"/>
    </source>
</evidence>
<dbReference type="Proteomes" id="UP001153076">
    <property type="component" value="Unassembled WGS sequence"/>
</dbReference>
<evidence type="ECO:0000256" key="7">
    <source>
        <dbReference type="SAM" id="SignalP"/>
    </source>
</evidence>
<keyword evidence="6" id="KW-0067">ATP-binding</keyword>
<evidence type="ECO:0000256" key="2">
    <source>
        <dbReference type="ARBA" id="ARBA00022527"/>
    </source>
</evidence>
<proteinExistence type="inferred from homology"/>
<dbReference type="PROSITE" id="PS50011">
    <property type="entry name" value="PROTEIN_KINASE_DOM"/>
    <property type="match status" value="1"/>
</dbReference>
<dbReference type="OrthoDB" id="40902at2759"/>
<keyword evidence="2" id="KW-0723">Serine/threonine-protein kinase</keyword>
<dbReference type="PANTHER" id="PTHR24349">
    <property type="entry name" value="SERINE/THREONINE-PROTEIN KINASE"/>
    <property type="match status" value="1"/>
</dbReference>
<keyword evidence="11" id="KW-1185">Reference proteome</keyword>
<dbReference type="Gene3D" id="1.10.510.10">
    <property type="entry name" value="Transferase(Phosphotransferase) domain 1"/>
    <property type="match status" value="1"/>
</dbReference>
<dbReference type="Pfam" id="PF00069">
    <property type="entry name" value="Pkinase"/>
    <property type="match status" value="1"/>
</dbReference>
<dbReference type="SUPFAM" id="SSF56112">
    <property type="entry name" value="Protein kinase-like (PK-like)"/>
    <property type="match status" value="1"/>
</dbReference>
<feature type="chain" id="PRO_5040654169" description="Protein kinase domain-containing protein" evidence="7">
    <location>
        <begin position="22"/>
        <end position="228"/>
    </location>
</feature>
<feature type="domain" description="Protein kinase" evidence="8">
    <location>
        <begin position="1"/>
        <end position="228"/>
    </location>
</feature>
<reference evidence="9" key="1">
    <citation type="submission" date="2022-04" db="EMBL/GenBank/DDBJ databases">
        <title>Carnegiea gigantea Genome sequencing and assembly v2.</title>
        <authorList>
            <person name="Copetti D."/>
            <person name="Sanderson M.J."/>
            <person name="Burquez A."/>
            <person name="Wojciechowski M.F."/>
        </authorList>
    </citation>
    <scope>NUCLEOTIDE SEQUENCE</scope>
    <source>
        <strain evidence="9">SGP5-SGP5p</strain>
        <tissue evidence="9">Aerial part</tissue>
    </source>
</reference>
<keyword evidence="7" id="KW-0732">Signal</keyword>
<keyword evidence="4" id="KW-0547">Nucleotide-binding</keyword>
<dbReference type="InterPro" id="IPR000719">
    <property type="entry name" value="Prot_kinase_dom"/>
</dbReference>
<name>A0A9Q1JJH5_9CARY</name>
<gene>
    <name evidence="9" type="ORF">Cgig2_001899</name>
    <name evidence="10" type="ORF">Cgig2_020299</name>
</gene>
<evidence type="ECO:0000256" key="5">
    <source>
        <dbReference type="ARBA" id="ARBA00022777"/>
    </source>
</evidence>
<dbReference type="EMBL" id="JAKOGI010000242">
    <property type="protein sequence ID" value="KAJ8438744.1"/>
    <property type="molecule type" value="Genomic_DNA"/>
</dbReference>
<dbReference type="GO" id="GO:0004674">
    <property type="term" value="F:protein serine/threonine kinase activity"/>
    <property type="evidence" value="ECO:0007669"/>
    <property type="project" value="UniProtKB-KW"/>
</dbReference>
<protein>
    <recommendedName>
        <fullName evidence="8">Protein kinase domain-containing protein</fullName>
    </recommendedName>
</protein>
<evidence type="ECO:0000313" key="11">
    <source>
        <dbReference type="Proteomes" id="UP001153076"/>
    </source>
</evidence>
<evidence type="ECO:0000256" key="3">
    <source>
        <dbReference type="ARBA" id="ARBA00022679"/>
    </source>
</evidence>
<dbReference type="InterPro" id="IPR050205">
    <property type="entry name" value="CDPK_Ser/Thr_kinases"/>
</dbReference>
<dbReference type="SMART" id="SM00220">
    <property type="entry name" value="S_TKc"/>
    <property type="match status" value="1"/>
</dbReference>
<sequence length="228" mass="25514">MVLVVLVILARSTTMILVVLAHSTVVVSPRACVLVHPSSASRSCPLIQAVSIVSQHLLAIGSKDSMVKVIRPHHSRGHYNQRKAAKWTRIIVGVLKTCHSLGAMHRDLKLENFLLVNKDHDFSLKVVDFILSVFFKPGQTFTEVVRSPYYIAPKDLMKYYGPEADVWTAGVIVYILLSGVPPFWAGRPWICEHEVAPDRVLDPTILSRLKHFFAMNKLKKMACGHGKI</sequence>
<dbReference type="GO" id="GO:0005524">
    <property type="term" value="F:ATP binding"/>
    <property type="evidence" value="ECO:0007669"/>
    <property type="project" value="UniProtKB-KW"/>
</dbReference>
<evidence type="ECO:0000259" key="8">
    <source>
        <dbReference type="PROSITE" id="PS50011"/>
    </source>
</evidence>
<accession>A0A9Q1JJH5</accession>
<evidence type="ECO:0000256" key="4">
    <source>
        <dbReference type="ARBA" id="ARBA00022741"/>
    </source>
</evidence>
<comment type="similarity">
    <text evidence="1">Belongs to the protein kinase superfamily. CAMK Ser/Thr protein kinase family. CaMK subfamily.</text>
</comment>
<evidence type="ECO:0000256" key="6">
    <source>
        <dbReference type="ARBA" id="ARBA00022840"/>
    </source>
</evidence>
<keyword evidence="5" id="KW-0418">Kinase</keyword>
<evidence type="ECO:0000256" key="1">
    <source>
        <dbReference type="ARBA" id="ARBA00005354"/>
    </source>
</evidence>